<evidence type="ECO:0000313" key="2">
    <source>
        <dbReference type="Proteomes" id="UP000822688"/>
    </source>
</evidence>
<dbReference type="AlphaFoldDB" id="A0A8T0HNE7"/>
<accession>A0A8T0HNE7</accession>
<proteinExistence type="predicted"/>
<reference evidence="1" key="1">
    <citation type="submission" date="2020-06" db="EMBL/GenBank/DDBJ databases">
        <title>WGS assembly of Ceratodon purpureus strain R40.</title>
        <authorList>
            <person name="Carey S.B."/>
            <person name="Jenkins J."/>
            <person name="Shu S."/>
            <person name="Lovell J.T."/>
            <person name="Sreedasyam A."/>
            <person name="Maumus F."/>
            <person name="Tiley G.P."/>
            <person name="Fernandez-Pozo N."/>
            <person name="Barry K."/>
            <person name="Chen C."/>
            <person name="Wang M."/>
            <person name="Lipzen A."/>
            <person name="Daum C."/>
            <person name="Saski C.A."/>
            <person name="Payton A.C."/>
            <person name="Mcbreen J.C."/>
            <person name="Conrad R.E."/>
            <person name="Kollar L.M."/>
            <person name="Olsson S."/>
            <person name="Huttunen S."/>
            <person name="Landis J.B."/>
            <person name="Wickett N.J."/>
            <person name="Johnson M.G."/>
            <person name="Rensing S.A."/>
            <person name="Grimwood J."/>
            <person name="Schmutz J."/>
            <person name="Mcdaniel S.F."/>
        </authorList>
    </citation>
    <scope>NUCLEOTIDE SEQUENCE</scope>
    <source>
        <strain evidence="1">R40</strain>
    </source>
</reference>
<comment type="caution">
    <text evidence="1">The sequence shown here is derived from an EMBL/GenBank/DDBJ whole genome shotgun (WGS) entry which is preliminary data.</text>
</comment>
<keyword evidence="2" id="KW-1185">Reference proteome</keyword>
<dbReference type="EMBL" id="CM026426">
    <property type="protein sequence ID" value="KAG0572440.1"/>
    <property type="molecule type" value="Genomic_DNA"/>
</dbReference>
<organism evidence="1 2">
    <name type="scientific">Ceratodon purpureus</name>
    <name type="common">Fire moss</name>
    <name type="synonym">Dicranum purpureum</name>
    <dbReference type="NCBI Taxonomy" id="3225"/>
    <lineage>
        <taxon>Eukaryota</taxon>
        <taxon>Viridiplantae</taxon>
        <taxon>Streptophyta</taxon>
        <taxon>Embryophyta</taxon>
        <taxon>Bryophyta</taxon>
        <taxon>Bryophytina</taxon>
        <taxon>Bryopsida</taxon>
        <taxon>Dicranidae</taxon>
        <taxon>Pseudoditrichales</taxon>
        <taxon>Ditrichaceae</taxon>
        <taxon>Ceratodon</taxon>
    </lineage>
</organism>
<sequence>MNPMERRRSRWRVLDDGVRCSVYTAPLPTVLGRVVAVSGYGGHCHGHKLPRPPGTVCSLWVSNASQRQDEWQASARASQRRTRGDKSAVVAGLAFGSGFSSGFSCAW</sequence>
<dbReference type="Proteomes" id="UP000822688">
    <property type="component" value="Chromosome V"/>
</dbReference>
<protein>
    <submittedName>
        <fullName evidence="1">Uncharacterized protein</fullName>
    </submittedName>
</protein>
<evidence type="ECO:0000313" key="1">
    <source>
        <dbReference type="EMBL" id="KAG0572440.1"/>
    </source>
</evidence>
<gene>
    <name evidence="1" type="ORF">KC19_VG095200</name>
</gene>
<name>A0A8T0HNE7_CERPU</name>